<evidence type="ECO:0000256" key="6">
    <source>
        <dbReference type="PROSITE-ProRule" id="PRU10141"/>
    </source>
</evidence>
<gene>
    <name evidence="10" type="ORF">CHC_T00008656001</name>
</gene>
<evidence type="ECO:0000256" key="8">
    <source>
        <dbReference type="SAM" id="MobiDB-lite"/>
    </source>
</evidence>
<evidence type="ECO:0000313" key="11">
    <source>
        <dbReference type="Proteomes" id="UP000012073"/>
    </source>
</evidence>
<dbReference type="KEGG" id="ccp:CHC_T00008656001"/>
<dbReference type="SUPFAM" id="SSF56112">
    <property type="entry name" value="Protein kinase-like (PK-like)"/>
    <property type="match status" value="1"/>
</dbReference>
<comment type="similarity">
    <text evidence="7">Belongs to the protein kinase superfamily.</text>
</comment>
<feature type="compositionally biased region" description="Polar residues" evidence="8">
    <location>
        <begin position="432"/>
        <end position="442"/>
    </location>
</feature>
<feature type="compositionally biased region" description="Low complexity" evidence="8">
    <location>
        <begin position="449"/>
        <end position="463"/>
    </location>
</feature>
<dbReference type="PANTHER" id="PTHR24353">
    <property type="entry name" value="CYCLIC NUCLEOTIDE-DEPENDENT PROTEIN KINASE"/>
    <property type="match status" value="1"/>
</dbReference>
<dbReference type="InterPro" id="IPR008271">
    <property type="entry name" value="Ser/Thr_kinase_AS"/>
</dbReference>
<evidence type="ECO:0000256" key="3">
    <source>
        <dbReference type="ARBA" id="ARBA00022741"/>
    </source>
</evidence>
<dbReference type="InterPro" id="IPR000719">
    <property type="entry name" value="Prot_kinase_dom"/>
</dbReference>
<evidence type="ECO:0000256" key="7">
    <source>
        <dbReference type="RuleBase" id="RU000304"/>
    </source>
</evidence>
<name>R7Q9C7_CHOCR</name>
<dbReference type="CDD" id="cd05123">
    <property type="entry name" value="STKc_AGC"/>
    <property type="match status" value="1"/>
</dbReference>
<feature type="domain" description="Protein kinase" evidence="9">
    <location>
        <begin position="63"/>
        <end position="326"/>
    </location>
</feature>
<keyword evidence="3 6" id="KW-0547">Nucleotide-binding</keyword>
<feature type="region of interest" description="Disordered" evidence="8">
    <location>
        <begin position="428"/>
        <end position="463"/>
    </location>
</feature>
<keyword evidence="11" id="KW-1185">Reference proteome</keyword>
<evidence type="ECO:0000256" key="4">
    <source>
        <dbReference type="ARBA" id="ARBA00022777"/>
    </source>
</evidence>
<dbReference type="InterPro" id="IPR045270">
    <property type="entry name" value="STKc_AGC"/>
</dbReference>
<dbReference type="Proteomes" id="UP000012073">
    <property type="component" value="Unassembled WGS sequence"/>
</dbReference>
<dbReference type="RefSeq" id="XP_005714961.1">
    <property type="nucleotide sequence ID" value="XM_005714904.1"/>
</dbReference>
<organism evidence="10 11">
    <name type="scientific">Chondrus crispus</name>
    <name type="common">Carrageen Irish moss</name>
    <name type="synonym">Polymorpha crispa</name>
    <dbReference type="NCBI Taxonomy" id="2769"/>
    <lineage>
        <taxon>Eukaryota</taxon>
        <taxon>Rhodophyta</taxon>
        <taxon>Florideophyceae</taxon>
        <taxon>Rhodymeniophycidae</taxon>
        <taxon>Gigartinales</taxon>
        <taxon>Gigartinaceae</taxon>
        <taxon>Chondrus</taxon>
    </lineage>
</organism>
<dbReference type="Gene3D" id="3.30.200.20">
    <property type="entry name" value="Phosphorylase Kinase, domain 1"/>
    <property type="match status" value="1"/>
</dbReference>
<protein>
    <submittedName>
        <fullName evidence="10">Serine/threonine protein kinase</fullName>
    </submittedName>
</protein>
<dbReference type="OrthoDB" id="63267at2759"/>
<proteinExistence type="inferred from homology"/>
<dbReference type="Gene3D" id="1.10.510.10">
    <property type="entry name" value="Transferase(Phosphotransferase) domain 1"/>
    <property type="match status" value="1"/>
</dbReference>
<evidence type="ECO:0000256" key="5">
    <source>
        <dbReference type="ARBA" id="ARBA00022840"/>
    </source>
</evidence>
<dbReference type="FunFam" id="1.10.510.10:FF:000571">
    <property type="entry name" value="Maternal embryonic leucine zipper kinase"/>
    <property type="match status" value="1"/>
</dbReference>
<dbReference type="InterPro" id="IPR011009">
    <property type="entry name" value="Kinase-like_dom_sf"/>
</dbReference>
<dbReference type="InterPro" id="IPR017441">
    <property type="entry name" value="Protein_kinase_ATP_BS"/>
</dbReference>
<dbReference type="PROSITE" id="PS00107">
    <property type="entry name" value="PROTEIN_KINASE_ATP"/>
    <property type="match status" value="1"/>
</dbReference>
<sequence>TSSGALLAALDVHSVRRTGRDSVAVSGTAPREAVHLKLPGTGERWEAALRAAAARTPPTLADFDVVSPIGKGGGGSVFLVKAVGESLAMKVVLKCDAFYSDGSLRRALDERVVLQMVRGFPFVVQLRHAFQTATNFYMLTDFCRGGNLKTTLAKKDKGRMSESDARPIMAQIVLALEHVHSLNVMYRDLKPENVLLSEHGDARLCDFGLAKIIPTGRFGRTKSFCGSNSYMSPQIVSSKPYGIATDLWSLGVLFFRMLAGRAPFDDRPRGLATRNSPADIHRRIQFADVEWPSVLSPAAVEMLQGLLTRDESSRLNLQDLKESLFFEHVDWDEVLRNGYDRMAGAAPPASASAPAPASDNDELANFDADRLRSHGVALQDKELRHASARKPPRQHSSFVARQTSRLCAFSVRKRSEIARKPRSTSIVGFGFSTDNSSDPSGNFSRSDDTFSTSFGSSFNVKRS</sequence>
<dbReference type="GO" id="GO:0005952">
    <property type="term" value="C:cAMP-dependent protein kinase complex"/>
    <property type="evidence" value="ECO:0007669"/>
    <property type="project" value="TreeGrafter"/>
</dbReference>
<evidence type="ECO:0000256" key="2">
    <source>
        <dbReference type="ARBA" id="ARBA00022679"/>
    </source>
</evidence>
<feature type="non-terminal residue" evidence="10">
    <location>
        <position position="1"/>
    </location>
</feature>
<keyword evidence="2" id="KW-0808">Transferase</keyword>
<dbReference type="Gramene" id="CDF35142">
    <property type="protein sequence ID" value="CDF35142"/>
    <property type="gene ID" value="CHC_T00008656001"/>
</dbReference>
<dbReference type="PROSITE" id="PS00108">
    <property type="entry name" value="PROTEIN_KINASE_ST"/>
    <property type="match status" value="1"/>
</dbReference>
<keyword evidence="1 7" id="KW-0723">Serine/threonine-protein kinase</keyword>
<evidence type="ECO:0000313" key="10">
    <source>
        <dbReference type="EMBL" id="CDF35142.1"/>
    </source>
</evidence>
<dbReference type="GeneID" id="17322663"/>
<reference evidence="11" key="1">
    <citation type="journal article" date="2013" name="Proc. Natl. Acad. Sci. U.S.A.">
        <title>Genome structure and metabolic features in the red seaweed Chondrus crispus shed light on evolution of the Archaeplastida.</title>
        <authorList>
            <person name="Collen J."/>
            <person name="Porcel B."/>
            <person name="Carre W."/>
            <person name="Ball S.G."/>
            <person name="Chaparro C."/>
            <person name="Tonon T."/>
            <person name="Barbeyron T."/>
            <person name="Michel G."/>
            <person name="Noel B."/>
            <person name="Valentin K."/>
            <person name="Elias M."/>
            <person name="Artiguenave F."/>
            <person name="Arun A."/>
            <person name="Aury J.M."/>
            <person name="Barbosa-Neto J.F."/>
            <person name="Bothwell J.H."/>
            <person name="Bouget F.Y."/>
            <person name="Brillet L."/>
            <person name="Cabello-Hurtado F."/>
            <person name="Capella-Gutierrez S."/>
            <person name="Charrier B."/>
            <person name="Cladiere L."/>
            <person name="Cock J.M."/>
            <person name="Coelho S.M."/>
            <person name="Colleoni C."/>
            <person name="Czjzek M."/>
            <person name="Da Silva C."/>
            <person name="Delage L."/>
            <person name="Denoeud F."/>
            <person name="Deschamps P."/>
            <person name="Dittami S.M."/>
            <person name="Gabaldon T."/>
            <person name="Gachon C.M."/>
            <person name="Groisillier A."/>
            <person name="Herve C."/>
            <person name="Jabbari K."/>
            <person name="Katinka M."/>
            <person name="Kloareg B."/>
            <person name="Kowalczyk N."/>
            <person name="Labadie K."/>
            <person name="Leblanc C."/>
            <person name="Lopez P.J."/>
            <person name="McLachlan D.H."/>
            <person name="Meslet-Cladiere L."/>
            <person name="Moustafa A."/>
            <person name="Nehr Z."/>
            <person name="Nyvall Collen P."/>
            <person name="Panaud O."/>
            <person name="Partensky F."/>
            <person name="Poulain J."/>
            <person name="Rensing S.A."/>
            <person name="Rousvoal S."/>
            <person name="Samson G."/>
            <person name="Symeonidi A."/>
            <person name="Weissenbach J."/>
            <person name="Zambounis A."/>
            <person name="Wincker P."/>
            <person name="Boyen C."/>
        </authorList>
    </citation>
    <scope>NUCLEOTIDE SEQUENCE [LARGE SCALE GENOMIC DNA]</scope>
    <source>
        <strain evidence="11">cv. Stackhouse</strain>
    </source>
</reference>
<dbReference type="PROSITE" id="PS50011">
    <property type="entry name" value="PROTEIN_KINASE_DOM"/>
    <property type="match status" value="1"/>
</dbReference>
<evidence type="ECO:0000256" key="1">
    <source>
        <dbReference type="ARBA" id="ARBA00022527"/>
    </source>
</evidence>
<dbReference type="AlphaFoldDB" id="R7Q9C7"/>
<dbReference type="OMA" id="HRRIQFA"/>
<dbReference type="Pfam" id="PF00069">
    <property type="entry name" value="Pkinase"/>
    <property type="match status" value="1"/>
</dbReference>
<evidence type="ECO:0000259" key="9">
    <source>
        <dbReference type="PROSITE" id="PS50011"/>
    </source>
</evidence>
<dbReference type="PANTHER" id="PTHR24353:SF37">
    <property type="entry name" value="CAMP-DEPENDENT PROTEIN KINASE CATALYTIC SUBUNIT PRKX"/>
    <property type="match status" value="1"/>
</dbReference>
<accession>R7Q9C7</accession>
<feature type="binding site" evidence="6">
    <location>
        <position position="94"/>
    </location>
    <ligand>
        <name>ATP</name>
        <dbReference type="ChEBI" id="CHEBI:30616"/>
    </ligand>
</feature>
<keyword evidence="4 10" id="KW-0418">Kinase</keyword>
<dbReference type="SMART" id="SM00220">
    <property type="entry name" value="S_TKc"/>
    <property type="match status" value="1"/>
</dbReference>
<dbReference type="STRING" id="2769.R7Q9C7"/>
<dbReference type="GO" id="GO:0005524">
    <property type="term" value="F:ATP binding"/>
    <property type="evidence" value="ECO:0007669"/>
    <property type="project" value="UniProtKB-UniRule"/>
</dbReference>
<keyword evidence="5 6" id="KW-0067">ATP-binding</keyword>
<dbReference type="EMBL" id="HG001718">
    <property type="protein sequence ID" value="CDF35142.1"/>
    <property type="molecule type" value="Genomic_DNA"/>
</dbReference>
<dbReference type="GO" id="GO:0004691">
    <property type="term" value="F:cAMP-dependent protein kinase activity"/>
    <property type="evidence" value="ECO:0007669"/>
    <property type="project" value="TreeGrafter"/>
</dbReference>